<feature type="domain" description="Insertion element IS402-like" evidence="1">
    <location>
        <begin position="255"/>
        <end position="330"/>
    </location>
</feature>
<comment type="caution">
    <text evidence="2">The sequence shown here is derived from an EMBL/GenBank/DDBJ whole genome shotgun (WGS) entry which is preliminary data.</text>
</comment>
<protein>
    <submittedName>
        <fullName evidence="2">Transposase</fullName>
    </submittedName>
</protein>
<gene>
    <name evidence="2" type="ORF">GNZ12_38930</name>
</gene>
<dbReference type="EMBL" id="WOEY01000158">
    <property type="protein sequence ID" value="NPT47166.1"/>
    <property type="molecule type" value="Genomic_DNA"/>
</dbReference>
<dbReference type="InterPro" id="IPR025161">
    <property type="entry name" value="IS402-like_dom"/>
</dbReference>
<accession>A0ABX2C2A9</accession>
<name>A0ABX2C2A9_9BURK</name>
<dbReference type="Proteomes" id="UP000652198">
    <property type="component" value="Unassembled WGS sequence"/>
</dbReference>
<proteinExistence type="predicted"/>
<organism evidence="2 3">
    <name type="scientific">Paraburkholderia solitsugae</name>
    <dbReference type="NCBI Taxonomy" id="2675748"/>
    <lineage>
        <taxon>Bacteria</taxon>
        <taxon>Pseudomonadati</taxon>
        <taxon>Pseudomonadota</taxon>
        <taxon>Betaproteobacteria</taxon>
        <taxon>Burkholderiales</taxon>
        <taxon>Burkholderiaceae</taxon>
        <taxon>Paraburkholderia</taxon>
    </lineage>
</organism>
<sequence length="341" mass="39016">MWLDRFERVDGKLTLVGLDKLGRARYLPPMQVYKSRPGDSLSAAITLRTSFCDWERASSREYAAAVGIESDVTEHHETFLILTGRTRIVLPAWLLQRTMFGPYNCITEFLYVPNGLEQFCSPIFDGNEFTVGIVPRKELGKARKTAELAQRMEWLYAYPTAYRAWNSVYRFASSGRIGFELPNAEVLLSVHGKHAGDTFYATSVDILELNPLERPLEWAKIDRESYVFSSGNIQYMIASKTRDSRLIPINNEWDMTDQEWALIEPVASYRRLADRPGRPSGYSLRDVVNGVILKMGTGISWSELWNQRTGFSVSPMLYKRMKADGRWDKIVEVLADSRQKA</sequence>
<dbReference type="RefSeq" id="WP_172317662.1">
    <property type="nucleotide sequence ID" value="NZ_WOEY01000158.1"/>
</dbReference>
<evidence type="ECO:0000259" key="1">
    <source>
        <dbReference type="Pfam" id="PF13340"/>
    </source>
</evidence>
<evidence type="ECO:0000313" key="3">
    <source>
        <dbReference type="Proteomes" id="UP000652198"/>
    </source>
</evidence>
<reference evidence="2 3" key="1">
    <citation type="submission" date="2019-11" db="EMBL/GenBank/DDBJ databases">
        <title>Metabolism of dissolved organic matter in forest soils.</title>
        <authorList>
            <person name="Cyle K.T."/>
            <person name="Wilhelm R.C."/>
            <person name="Martinez C.E."/>
        </authorList>
    </citation>
    <scope>NUCLEOTIDE SEQUENCE [LARGE SCALE GENOMIC DNA]</scope>
    <source>
        <strain evidence="2 3">1N</strain>
    </source>
</reference>
<evidence type="ECO:0000313" key="2">
    <source>
        <dbReference type="EMBL" id="NPT47166.1"/>
    </source>
</evidence>
<keyword evidence="3" id="KW-1185">Reference proteome</keyword>
<dbReference type="Pfam" id="PF13340">
    <property type="entry name" value="DUF4096"/>
    <property type="match status" value="1"/>
</dbReference>